<protein>
    <recommendedName>
        <fullName evidence="1">Pyridoxamine kinase/Phosphomethylpyrimidine kinase domain-containing protein</fullName>
    </recommendedName>
</protein>
<proteinExistence type="predicted"/>
<dbReference type="EMBL" id="MCOG01000316">
    <property type="protein sequence ID" value="ORY18881.1"/>
    <property type="molecule type" value="Genomic_DNA"/>
</dbReference>
<dbReference type="OrthoDB" id="10028886at2759"/>
<feature type="domain" description="Pyridoxamine kinase/Phosphomethylpyrimidine kinase" evidence="1">
    <location>
        <begin position="52"/>
        <end position="97"/>
    </location>
</feature>
<dbReference type="InterPro" id="IPR029056">
    <property type="entry name" value="Ribokinase-like"/>
</dbReference>
<dbReference type="Proteomes" id="UP000193920">
    <property type="component" value="Unassembled WGS sequence"/>
</dbReference>
<dbReference type="AlphaFoldDB" id="A0A1Y2A8Q6"/>
<dbReference type="Pfam" id="PF08543">
    <property type="entry name" value="Phos_pyr_kin"/>
    <property type="match status" value="1"/>
</dbReference>
<dbReference type="InterPro" id="IPR013749">
    <property type="entry name" value="PM/HMP-P_kinase-1"/>
</dbReference>
<sequence>MIVNHCYFDTIYTSDTDGVFNSGYNTKLMIKNCYYERTGKDSYFPPRSMTIAGSGIQTDRKTFADFQVYGYSIITELTVQNTFKVSGIHVVIILLVKEINTFKSLFILGLSYAYAYGRDGYI</sequence>
<accession>A0A1Y2A8Q6</accession>
<keyword evidence="3" id="KW-1185">Reference proteome</keyword>
<organism evidence="2 3">
    <name type="scientific">Neocallimastix californiae</name>
    <dbReference type="NCBI Taxonomy" id="1754190"/>
    <lineage>
        <taxon>Eukaryota</taxon>
        <taxon>Fungi</taxon>
        <taxon>Fungi incertae sedis</taxon>
        <taxon>Chytridiomycota</taxon>
        <taxon>Chytridiomycota incertae sedis</taxon>
        <taxon>Neocallimastigomycetes</taxon>
        <taxon>Neocallimastigales</taxon>
        <taxon>Neocallimastigaceae</taxon>
        <taxon>Neocallimastix</taxon>
    </lineage>
</organism>
<comment type="caution">
    <text evidence="2">The sequence shown here is derived from an EMBL/GenBank/DDBJ whole genome shotgun (WGS) entry which is preliminary data.</text>
</comment>
<evidence type="ECO:0000259" key="1">
    <source>
        <dbReference type="Pfam" id="PF08543"/>
    </source>
</evidence>
<dbReference type="STRING" id="1754190.A0A1Y2A8Q6"/>
<dbReference type="Gene3D" id="3.40.1190.20">
    <property type="match status" value="1"/>
</dbReference>
<gene>
    <name evidence="2" type="ORF">LY90DRAFT_517365</name>
</gene>
<reference evidence="2 3" key="1">
    <citation type="submission" date="2016-08" db="EMBL/GenBank/DDBJ databases">
        <title>A Parts List for Fungal Cellulosomes Revealed by Comparative Genomics.</title>
        <authorList>
            <consortium name="DOE Joint Genome Institute"/>
            <person name="Haitjema C.H."/>
            <person name="Gilmore S.P."/>
            <person name="Henske J.K."/>
            <person name="Solomon K.V."/>
            <person name="De Groot R."/>
            <person name="Kuo A."/>
            <person name="Mondo S.J."/>
            <person name="Salamov A.A."/>
            <person name="Labutti K."/>
            <person name="Zhao Z."/>
            <person name="Chiniquy J."/>
            <person name="Barry K."/>
            <person name="Brewer H.M."/>
            <person name="Purvine S.O."/>
            <person name="Wright A.T."/>
            <person name="Boxma B."/>
            <person name="Van Alen T."/>
            <person name="Hackstein J.H."/>
            <person name="Baker S.E."/>
            <person name="Grigoriev I.V."/>
            <person name="O'Malley M.A."/>
        </authorList>
    </citation>
    <scope>NUCLEOTIDE SEQUENCE [LARGE SCALE GENOMIC DNA]</scope>
    <source>
        <strain evidence="2 3">G1</strain>
    </source>
</reference>
<evidence type="ECO:0000313" key="2">
    <source>
        <dbReference type="EMBL" id="ORY18881.1"/>
    </source>
</evidence>
<name>A0A1Y2A8Q6_9FUNG</name>
<evidence type="ECO:0000313" key="3">
    <source>
        <dbReference type="Proteomes" id="UP000193920"/>
    </source>
</evidence>